<protein>
    <recommendedName>
        <fullName evidence="10">tRNA dimethylallyltransferase</fullName>
        <ecNumber evidence="10">2.5.1.75</ecNumber>
    </recommendedName>
    <alternativeName>
        <fullName evidence="10">Dimethylallyl diphosphate:tRNA dimethylallyltransferase</fullName>
        <shortName evidence="10">DMAPP:tRNA dimethylallyltransferase</shortName>
        <shortName evidence="10">DMATase</shortName>
    </alternativeName>
    <alternativeName>
        <fullName evidence="10">Isopentenyl-diphosphate:tRNA isopentenyltransferase</fullName>
        <shortName evidence="10">IPP transferase</shortName>
        <shortName evidence="10">IPPT</shortName>
        <shortName evidence="10">IPTase</shortName>
    </alternativeName>
</protein>
<dbReference type="GO" id="GO:0052381">
    <property type="term" value="F:tRNA dimethylallyltransferase activity"/>
    <property type="evidence" value="ECO:0007669"/>
    <property type="project" value="UniProtKB-UniRule"/>
</dbReference>
<gene>
    <name evidence="10" type="primary">miaA</name>
    <name evidence="14" type="ORF">A3H55_01805</name>
</gene>
<dbReference type="NCBIfam" id="TIGR00174">
    <property type="entry name" value="miaA"/>
    <property type="match status" value="1"/>
</dbReference>
<dbReference type="GO" id="GO:0006400">
    <property type="term" value="P:tRNA modification"/>
    <property type="evidence" value="ECO:0007669"/>
    <property type="project" value="TreeGrafter"/>
</dbReference>
<dbReference type="GO" id="GO:0005524">
    <property type="term" value="F:ATP binding"/>
    <property type="evidence" value="ECO:0007669"/>
    <property type="project" value="UniProtKB-UniRule"/>
</dbReference>
<comment type="subunit">
    <text evidence="10">Monomer.</text>
</comment>
<dbReference type="InterPro" id="IPR018022">
    <property type="entry name" value="IPT"/>
</dbReference>
<comment type="cofactor">
    <cofactor evidence="1 10">
        <name>Mg(2+)</name>
        <dbReference type="ChEBI" id="CHEBI:18420"/>
    </cofactor>
</comment>
<dbReference type="STRING" id="1798564.A3H55_01805"/>
<evidence type="ECO:0000256" key="10">
    <source>
        <dbReference type="HAMAP-Rule" id="MF_00185"/>
    </source>
</evidence>
<name>A0A1F6FWP9_9BACT</name>
<comment type="caution">
    <text evidence="10">Lacks conserved residue(s) required for the propagation of feature annotation.</text>
</comment>
<dbReference type="EC" id="2.5.1.75" evidence="10"/>
<comment type="similarity">
    <text evidence="3 10 13">Belongs to the IPP transferase family.</text>
</comment>
<evidence type="ECO:0000256" key="8">
    <source>
        <dbReference type="ARBA" id="ARBA00022842"/>
    </source>
</evidence>
<evidence type="ECO:0000256" key="7">
    <source>
        <dbReference type="ARBA" id="ARBA00022840"/>
    </source>
</evidence>
<reference evidence="14 15" key="1">
    <citation type="journal article" date="2016" name="Nat. Commun.">
        <title>Thousands of microbial genomes shed light on interconnected biogeochemical processes in an aquifer system.</title>
        <authorList>
            <person name="Anantharaman K."/>
            <person name="Brown C.T."/>
            <person name="Hug L.A."/>
            <person name="Sharon I."/>
            <person name="Castelle C.J."/>
            <person name="Probst A.J."/>
            <person name="Thomas B.C."/>
            <person name="Singh A."/>
            <person name="Wilkins M.J."/>
            <person name="Karaoz U."/>
            <person name="Brodie E.L."/>
            <person name="Williams K.H."/>
            <person name="Hubbard S.S."/>
            <person name="Banfield J.F."/>
        </authorList>
    </citation>
    <scope>NUCLEOTIDE SEQUENCE [LARGE SCALE GENOMIC DNA]</scope>
</reference>
<dbReference type="Gene3D" id="1.10.20.140">
    <property type="match status" value="1"/>
</dbReference>
<evidence type="ECO:0000313" key="14">
    <source>
        <dbReference type="EMBL" id="OGG90274.1"/>
    </source>
</evidence>
<organism evidence="14 15">
    <name type="scientific">Candidatus Kuenenbacteria bacterium RIFCSPLOWO2_02_FULL_42_16</name>
    <dbReference type="NCBI Taxonomy" id="1798564"/>
    <lineage>
        <taxon>Bacteria</taxon>
        <taxon>Candidatus Kueneniibacteriota</taxon>
    </lineage>
</organism>
<dbReference type="EMBL" id="MFMZ01000055">
    <property type="protein sequence ID" value="OGG90274.1"/>
    <property type="molecule type" value="Genomic_DNA"/>
</dbReference>
<evidence type="ECO:0000256" key="13">
    <source>
        <dbReference type="RuleBase" id="RU003785"/>
    </source>
</evidence>
<evidence type="ECO:0000313" key="15">
    <source>
        <dbReference type="Proteomes" id="UP000177998"/>
    </source>
</evidence>
<evidence type="ECO:0000256" key="3">
    <source>
        <dbReference type="ARBA" id="ARBA00005842"/>
    </source>
</evidence>
<feature type="site" description="Interaction with substrate tRNA" evidence="10">
    <location>
        <position position="137"/>
    </location>
</feature>
<dbReference type="PANTHER" id="PTHR11088">
    <property type="entry name" value="TRNA DIMETHYLALLYLTRANSFERASE"/>
    <property type="match status" value="1"/>
</dbReference>
<dbReference type="Pfam" id="PF01715">
    <property type="entry name" value="IPPT"/>
    <property type="match status" value="1"/>
</dbReference>
<evidence type="ECO:0000256" key="2">
    <source>
        <dbReference type="ARBA" id="ARBA00003213"/>
    </source>
</evidence>
<evidence type="ECO:0000256" key="1">
    <source>
        <dbReference type="ARBA" id="ARBA00001946"/>
    </source>
</evidence>
<sequence length="313" mass="35880">MKKIIVILGPTATGKTKLAVRLARKFKGEIVSADSRQIYRGMNIGTGKDLKNYELRIKNYELKNKNKTQKIPYRLIDIVNPNTEFNVEKFKKLALKKIYGIIKRGKLPILVGGTGLYISALVDNYDIPKVKPNPKLRQKLAIMSLREKLKKLKALDPAAFEFIDQKNPRRIDRALEICLSGSKFSEIKTKSAPLFDALIIGLNPGKKKLAQKINGRVDKMMKVGLVTETKKLLKKYDTKNTALQTIGYAEIIDYINKKTTLNQAVNLIKLHTRQFAKRQTTWFKRMETVNWIKNETEAEQLIKDFLPYLKDCP</sequence>
<dbReference type="InterPro" id="IPR027417">
    <property type="entry name" value="P-loop_NTPase"/>
</dbReference>
<keyword evidence="7 10" id="KW-0067">ATP-binding</keyword>
<comment type="catalytic activity">
    <reaction evidence="9 10 11">
        <text>adenosine(37) in tRNA + dimethylallyl diphosphate = N(6)-dimethylallyladenosine(37) in tRNA + diphosphate</text>
        <dbReference type="Rhea" id="RHEA:26482"/>
        <dbReference type="Rhea" id="RHEA-COMP:10162"/>
        <dbReference type="Rhea" id="RHEA-COMP:10375"/>
        <dbReference type="ChEBI" id="CHEBI:33019"/>
        <dbReference type="ChEBI" id="CHEBI:57623"/>
        <dbReference type="ChEBI" id="CHEBI:74411"/>
        <dbReference type="ChEBI" id="CHEBI:74415"/>
        <dbReference type="EC" id="2.5.1.75"/>
    </reaction>
</comment>
<dbReference type="HAMAP" id="MF_00185">
    <property type="entry name" value="IPP_trans"/>
    <property type="match status" value="1"/>
</dbReference>
<dbReference type="PANTHER" id="PTHR11088:SF60">
    <property type="entry name" value="TRNA DIMETHYLALLYLTRANSFERASE"/>
    <property type="match status" value="1"/>
</dbReference>
<keyword evidence="4 10" id="KW-0808">Transferase</keyword>
<evidence type="ECO:0000256" key="9">
    <source>
        <dbReference type="ARBA" id="ARBA00049563"/>
    </source>
</evidence>
<keyword evidence="6 10" id="KW-0547">Nucleotide-binding</keyword>
<keyword evidence="8 10" id="KW-0460">Magnesium</keyword>
<feature type="binding site" evidence="10">
    <location>
        <begin position="11"/>
        <end position="16"/>
    </location>
    <ligand>
        <name>substrate</name>
    </ligand>
</feature>
<evidence type="ECO:0000256" key="12">
    <source>
        <dbReference type="RuleBase" id="RU003784"/>
    </source>
</evidence>
<feature type="site" description="Interaction with substrate tRNA" evidence="10">
    <location>
        <position position="114"/>
    </location>
</feature>
<comment type="function">
    <text evidence="2 10 12">Catalyzes the transfer of a dimethylallyl group onto the adenine at position 37 in tRNAs that read codons beginning with uridine, leading to the formation of N6-(dimethylallyl)adenosine (i(6)A).</text>
</comment>
<dbReference type="AlphaFoldDB" id="A0A1F6FWP9"/>
<evidence type="ECO:0000256" key="5">
    <source>
        <dbReference type="ARBA" id="ARBA00022694"/>
    </source>
</evidence>
<feature type="binding site" evidence="10">
    <location>
        <begin position="9"/>
        <end position="16"/>
    </location>
    <ligand>
        <name>ATP</name>
        <dbReference type="ChEBI" id="CHEBI:30616"/>
    </ligand>
</feature>
<dbReference type="SUPFAM" id="SSF52540">
    <property type="entry name" value="P-loop containing nucleoside triphosphate hydrolases"/>
    <property type="match status" value="1"/>
</dbReference>
<evidence type="ECO:0000256" key="11">
    <source>
        <dbReference type="RuleBase" id="RU003783"/>
    </source>
</evidence>
<feature type="region of interest" description="Interaction with substrate tRNA" evidence="10">
    <location>
        <begin position="34"/>
        <end position="37"/>
    </location>
</feature>
<dbReference type="Proteomes" id="UP000177998">
    <property type="component" value="Unassembled WGS sequence"/>
</dbReference>
<accession>A0A1F6FWP9</accession>
<proteinExistence type="inferred from homology"/>
<dbReference type="InterPro" id="IPR039657">
    <property type="entry name" value="Dimethylallyltransferase"/>
</dbReference>
<evidence type="ECO:0000256" key="6">
    <source>
        <dbReference type="ARBA" id="ARBA00022741"/>
    </source>
</evidence>
<dbReference type="Gene3D" id="3.40.50.300">
    <property type="entry name" value="P-loop containing nucleotide triphosphate hydrolases"/>
    <property type="match status" value="1"/>
</dbReference>
<comment type="caution">
    <text evidence="14">The sequence shown here is derived from an EMBL/GenBank/DDBJ whole genome shotgun (WGS) entry which is preliminary data.</text>
</comment>
<evidence type="ECO:0000256" key="4">
    <source>
        <dbReference type="ARBA" id="ARBA00022679"/>
    </source>
</evidence>
<keyword evidence="5 10" id="KW-0819">tRNA processing</keyword>